<gene>
    <name evidence="2" type="ORF">QF035_002694</name>
</gene>
<dbReference type="Proteomes" id="UP001230328">
    <property type="component" value="Unassembled WGS sequence"/>
</dbReference>
<dbReference type="InterPro" id="IPR045713">
    <property type="entry name" value="DUF6069"/>
</dbReference>
<evidence type="ECO:0000313" key="3">
    <source>
        <dbReference type="Proteomes" id="UP001230328"/>
    </source>
</evidence>
<keyword evidence="3" id="KW-1185">Reference proteome</keyword>
<comment type="caution">
    <text evidence="2">The sequence shown here is derived from an EMBL/GenBank/DDBJ whole genome shotgun (WGS) entry which is preliminary data.</text>
</comment>
<feature type="transmembrane region" description="Helical" evidence="1">
    <location>
        <begin position="62"/>
        <end position="81"/>
    </location>
</feature>
<evidence type="ECO:0000313" key="2">
    <source>
        <dbReference type="EMBL" id="MDQ1025112.1"/>
    </source>
</evidence>
<dbReference type="EMBL" id="JAUSZI010000002">
    <property type="protein sequence ID" value="MDQ1025112.1"/>
    <property type="molecule type" value="Genomic_DNA"/>
</dbReference>
<proteinExistence type="predicted"/>
<keyword evidence="1" id="KW-0812">Transmembrane</keyword>
<sequence>MIATGAAVAVRLVAHSLLDISLRAKTNGDKVQEVGLPAVVVATLVVGLAAWGLPALLDQATAAAHTAWAAIASVVFLLSLLGPAGAEGTSTKAPLACMHLVVALVLIPGLGSPVPHAGVEGMATALSLRKRGGTFVLDGSGTPTASLEFGRGMRTGTITVGGEALPIQADAPPAVRCHARRRHPGPAARPPVMFSAVLQEGRWPPGPAWLCPPVEQTTWGGCLQWFL</sequence>
<feature type="transmembrane region" description="Helical" evidence="1">
    <location>
        <begin position="93"/>
        <end position="111"/>
    </location>
</feature>
<keyword evidence="1" id="KW-1133">Transmembrane helix</keyword>
<organism evidence="2 3">
    <name type="scientific">Streptomyces umbrinus</name>
    <dbReference type="NCBI Taxonomy" id="67370"/>
    <lineage>
        <taxon>Bacteria</taxon>
        <taxon>Bacillati</taxon>
        <taxon>Actinomycetota</taxon>
        <taxon>Actinomycetes</taxon>
        <taxon>Kitasatosporales</taxon>
        <taxon>Streptomycetaceae</taxon>
        <taxon>Streptomyces</taxon>
        <taxon>Streptomyces phaeochromogenes group</taxon>
    </lineage>
</organism>
<keyword evidence="1" id="KW-0472">Membrane</keyword>
<evidence type="ECO:0000256" key="1">
    <source>
        <dbReference type="SAM" id="Phobius"/>
    </source>
</evidence>
<protein>
    <submittedName>
        <fullName evidence="2">Uncharacterized protein</fullName>
    </submittedName>
</protein>
<name>A0ABU0SNH8_9ACTN</name>
<dbReference type="Pfam" id="PF19545">
    <property type="entry name" value="DUF6069"/>
    <property type="match status" value="1"/>
</dbReference>
<accession>A0ABU0SNH8</accession>
<feature type="transmembrane region" description="Helical" evidence="1">
    <location>
        <begin position="34"/>
        <end position="56"/>
    </location>
</feature>
<reference evidence="2 3" key="1">
    <citation type="submission" date="2023-07" db="EMBL/GenBank/DDBJ databases">
        <title>Comparative genomics of wheat-associated soil bacteria to identify genetic determinants of phenazine resistance.</title>
        <authorList>
            <person name="Mouncey N."/>
        </authorList>
    </citation>
    <scope>NUCLEOTIDE SEQUENCE [LARGE SCALE GENOMIC DNA]</scope>
    <source>
        <strain evidence="2 3">V2I4</strain>
    </source>
</reference>